<name>A0A0F9T7N0_9ZZZZ</name>
<protein>
    <recommendedName>
        <fullName evidence="2">SprT-like domain-containing protein</fullName>
    </recommendedName>
</protein>
<organism evidence="1">
    <name type="scientific">marine sediment metagenome</name>
    <dbReference type="NCBI Taxonomy" id="412755"/>
    <lineage>
        <taxon>unclassified sequences</taxon>
        <taxon>metagenomes</taxon>
        <taxon>ecological metagenomes</taxon>
    </lineage>
</organism>
<evidence type="ECO:0000313" key="1">
    <source>
        <dbReference type="EMBL" id="KKN77220.1"/>
    </source>
</evidence>
<reference evidence="1" key="1">
    <citation type="journal article" date="2015" name="Nature">
        <title>Complex archaea that bridge the gap between prokaryotes and eukaryotes.</title>
        <authorList>
            <person name="Spang A."/>
            <person name="Saw J.H."/>
            <person name="Jorgensen S.L."/>
            <person name="Zaremba-Niedzwiedzka K."/>
            <person name="Martijn J."/>
            <person name="Lind A.E."/>
            <person name="van Eijk R."/>
            <person name="Schleper C."/>
            <person name="Guy L."/>
            <person name="Ettema T.J."/>
        </authorList>
    </citation>
    <scope>NUCLEOTIDE SEQUENCE</scope>
</reference>
<dbReference type="EMBL" id="LAZR01000282">
    <property type="protein sequence ID" value="KKN77220.1"/>
    <property type="molecule type" value="Genomic_DNA"/>
</dbReference>
<comment type="caution">
    <text evidence="1">The sequence shown here is derived from an EMBL/GenBank/DDBJ whole genome shotgun (WGS) entry which is preliminary data.</text>
</comment>
<gene>
    <name evidence="1" type="ORF">LCGC14_0361980</name>
</gene>
<sequence length="117" mass="13541">MRKTTKAEFNRFKKEFQYWVEKFGLKGYKVYFFHKALDGSYAETKVNEQGKVATVTYGLELTKIDCEVGDGPEADAKHEAIHLLLHKIGFLGEQRWTASDEIRDEAERLVIVLEKVL</sequence>
<evidence type="ECO:0008006" key="2">
    <source>
        <dbReference type="Google" id="ProtNLM"/>
    </source>
</evidence>
<proteinExistence type="predicted"/>
<dbReference type="AlphaFoldDB" id="A0A0F9T7N0"/>
<accession>A0A0F9T7N0</accession>